<dbReference type="EMBL" id="BQNB010015972">
    <property type="protein sequence ID" value="GJT46289.1"/>
    <property type="molecule type" value="Genomic_DNA"/>
</dbReference>
<evidence type="ECO:0008006" key="4">
    <source>
        <dbReference type="Google" id="ProtNLM"/>
    </source>
</evidence>
<sequence>MNFTSINDTTREELKGKGIKIILKKEDEAKEEGNVKTSKTEYEDHEMTVESEEEFEEETKDEIEDSPKQFDTFPTMKELRCQEGNQGAKCFCWELYLRCDFMVLKNTTSVIDHDLGSVIFRKPFVEAIGLIYDKEEGTITFEKDKEKIIFKMPYKMEMFKHIDFMDMNTDRIPPFVMKGDDDSSRETNYSDSLDLGPEYNHDENVCRAIRSLLAMNAKRNKGEVT</sequence>
<dbReference type="Proteomes" id="UP001151760">
    <property type="component" value="Unassembled WGS sequence"/>
</dbReference>
<evidence type="ECO:0000313" key="2">
    <source>
        <dbReference type="EMBL" id="GJT46289.1"/>
    </source>
</evidence>
<feature type="compositionally biased region" description="Acidic residues" evidence="1">
    <location>
        <begin position="49"/>
        <end position="64"/>
    </location>
</feature>
<accession>A0ABQ5E614</accession>
<proteinExistence type="predicted"/>
<gene>
    <name evidence="2" type="ORF">Tco_0955004</name>
</gene>
<name>A0ABQ5E614_9ASTR</name>
<feature type="compositionally biased region" description="Basic and acidic residues" evidence="1">
    <location>
        <begin position="28"/>
        <end position="48"/>
    </location>
</feature>
<evidence type="ECO:0000256" key="1">
    <source>
        <dbReference type="SAM" id="MobiDB-lite"/>
    </source>
</evidence>
<evidence type="ECO:0000313" key="3">
    <source>
        <dbReference type="Proteomes" id="UP001151760"/>
    </source>
</evidence>
<feature type="region of interest" description="Disordered" evidence="1">
    <location>
        <begin position="28"/>
        <end position="69"/>
    </location>
</feature>
<reference evidence="2" key="2">
    <citation type="submission" date="2022-01" db="EMBL/GenBank/DDBJ databases">
        <authorList>
            <person name="Yamashiro T."/>
            <person name="Shiraishi A."/>
            <person name="Satake H."/>
            <person name="Nakayama K."/>
        </authorList>
    </citation>
    <scope>NUCLEOTIDE SEQUENCE</scope>
</reference>
<protein>
    <recommendedName>
        <fullName evidence="4">Protein kinase-like domain, concanavalin A-like lectin/glucanase domain protein</fullName>
    </recommendedName>
</protein>
<reference evidence="2" key="1">
    <citation type="journal article" date="2022" name="Int. J. Mol. Sci.">
        <title>Draft Genome of Tanacetum Coccineum: Genomic Comparison of Closely Related Tanacetum-Family Plants.</title>
        <authorList>
            <person name="Yamashiro T."/>
            <person name="Shiraishi A."/>
            <person name="Nakayama K."/>
            <person name="Satake H."/>
        </authorList>
    </citation>
    <scope>NUCLEOTIDE SEQUENCE</scope>
</reference>
<comment type="caution">
    <text evidence="2">The sequence shown here is derived from an EMBL/GenBank/DDBJ whole genome shotgun (WGS) entry which is preliminary data.</text>
</comment>
<organism evidence="2 3">
    <name type="scientific">Tanacetum coccineum</name>
    <dbReference type="NCBI Taxonomy" id="301880"/>
    <lineage>
        <taxon>Eukaryota</taxon>
        <taxon>Viridiplantae</taxon>
        <taxon>Streptophyta</taxon>
        <taxon>Embryophyta</taxon>
        <taxon>Tracheophyta</taxon>
        <taxon>Spermatophyta</taxon>
        <taxon>Magnoliopsida</taxon>
        <taxon>eudicotyledons</taxon>
        <taxon>Gunneridae</taxon>
        <taxon>Pentapetalae</taxon>
        <taxon>asterids</taxon>
        <taxon>campanulids</taxon>
        <taxon>Asterales</taxon>
        <taxon>Asteraceae</taxon>
        <taxon>Asteroideae</taxon>
        <taxon>Anthemideae</taxon>
        <taxon>Anthemidinae</taxon>
        <taxon>Tanacetum</taxon>
    </lineage>
</organism>
<keyword evidence="3" id="KW-1185">Reference proteome</keyword>